<dbReference type="EMBL" id="LR031569">
    <property type="protein sequence ID" value="VDC66900.1"/>
    <property type="molecule type" value="Genomic_DNA"/>
</dbReference>
<dbReference type="Proteomes" id="UP000694005">
    <property type="component" value="Chromosome A06"/>
</dbReference>
<dbReference type="AlphaFoldDB" id="A0A3P5Z111"/>
<sequence>MATGVAYDDWSRCCVSSSPIHIYICEDESDTGDEQAREMRNKVMKLMVVNDKPENFFQVFTLTARFSEEFFLNSTNTEDFMAFIATDSEHEGESDSVDLDPTGHYNSSHYQSDDDIDIHHDKDS</sequence>
<organism evidence="3">
    <name type="scientific">Brassica campestris</name>
    <name type="common">Field mustard</name>
    <dbReference type="NCBI Taxonomy" id="3711"/>
    <lineage>
        <taxon>Eukaryota</taxon>
        <taxon>Viridiplantae</taxon>
        <taxon>Streptophyta</taxon>
        <taxon>Embryophyta</taxon>
        <taxon>Tracheophyta</taxon>
        <taxon>Spermatophyta</taxon>
        <taxon>Magnoliopsida</taxon>
        <taxon>eudicotyledons</taxon>
        <taxon>Gunneridae</taxon>
        <taxon>Pentapetalae</taxon>
        <taxon>rosids</taxon>
        <taxon>malvids</taxon>
        <taxon>Brassicales</taxon>
        <taxon>Brassicaceae</taxon>
        <taxon>Brassiceae</taxon>
        <taxon>Brassica</taxon>
    </lineage>
</organism>
<dbReference type="EMBL" id="LS974622">
    <property type="protein sequence ID" value="CAG7870294.1"/>
    <property type="molecule type" value="Genomic_DNA"/>
</dbReference>
<evidence type="ECO:0000313" key="2">
    <source>
        <dbReference type="EMBL" id="CAG7870294.1"/>
    </source>
</evidence>
<accession>A0A3P5Z111</accession>
<evidence type="ECO:0000313" key="3">
    <source>
        <dbReference type="EMBL" id="VDC66900.1"/>
    </source>
</evidence>
<gene>
    <name evidence="3" type="ORF">BRAA06T25440Z</name>
    <name evidence="2" type="ORF">BRAPAZ1V2_A06P25340.2</name>
</gene>
<protein>
    <submittedName>
        <fullName evidence="2">Uncharacterized protein</fullName>
    </submittedName>
</protein>
<proteinExistence type="predicted"/>
<reference evidence="3" key="1">
    <citation type="submission" date="2018-11" db="EMBL/GenBank/DDBJ databases">
        <authorList>
            <consortium name="Genoscope - CEA"/>
            <person name="William W."/>
        </authorList>
    </citation>
    <scope>NUCLEOTIDE SEQUENCE</scope>
</reference>
<feature type="region of interest" description="Disordered" evidence="1">
    <location>
        <begin position="86"/>
        <end position="124"/>
    </location>
</feature>
<name>A0A3P5Z111_BRACM</name>
<dbReference type="Gramene" id="A06p25340.2_BraZ1">
    <property type="protein sequence ID" value="A06p25340.2_BraZ1.CDS"/>
    <property type="gene ID" value="A06g25340.2_BraZ1"/>
</dbReference>
<evidence type="ECO:0000256" key="1">
    <source>
        <dbReference type="SAM" id="MobiDB-lite"/>
    </source>
</evidence>